<proteinExistence type="predicted"/>
<protein>
    <submittedName>
        <fullName evidence="1">HEAT repeat protein</fullName>
    </submittedName>
</protein>
<dbReference type="KEGG" id="vin:AKJ08_0835"/>
<dbReference type="InterPro" id="IPR011989">
    <property type="entry name" value="ARM-like"/>
</dbReference>
<dbReference type="Proteomes" id="UP000055590">
    <property type="component" value="Chromosome"/>
</dbReference>
<dbReference type="AlphaFoldDB" id="A0A0K1PA84"/>
<keyword evidence="2" id="KW-1185">Reference proteome</keyword>
<evidence type="ECO:0000313" key="1">
    <source>
        <dbReference type="EMBL" id="AKU90448.1"/>
    </source>
</evidence>
<sequence>MGPFADDLAKTLDETGLPRKEREAAVADLVERCKESAELRERFLMRFVLLLSDDDPVIRGWACLGVVLCDDEGSHVERVARLLGDPSPGVRLQAAHALAPLEAEGLHERFVACLQDPDLLVRSTCAGALASAGDLRGVDVLLEAAGKRRTRLDALLALRPAARDASRRGPVEALATRLFRGVFTRRFDRVAAAALLAVTGNRDAGAFLVERARRGGMERPMAMELCGELRIDGGEAVVSSVAADPRDPLRGTALRALACYGGPEAQERCARALLDEAEDSDVRCDAAEGLLLLGSEDSRQSLEKARETVGDDRVRRVATACLELFGRPESELRLYLPLSGEELIS</sequence>
<organism evidence="1 2">
    <name type="scientific">Vulgatibacter incomptus</name>
    <dbReference type="NCBI Taxonomy" id="1391653"/>
    <lineage>
        <taxon>Bacteria</taxon>
        <taxon>Pseudomonadati</taxon>
        <taxon>Myxococcota</taxon>
        <taxon>Myxococcia</taxon>
        <taxon>Myxococcales</taxon>
        <taxon>Cystobacterineae</taxon>
        <taxon>Vulgatibacteraceae</taxon>
        <taxon>Vulgatibacter</taxon>
    </lineage>
</organism>
<dbReference type="RefSeq" id="WP_157370459.1">
    <property type="nucleotide sequence ID" value="NZ_CP012332.1"/>
</dbReference>
<dbReference type="Pfam" id="PF13646">
    <property type="entry name" value="HEAT_2"/>
    <property type="match status" value="1"/>
</dbReference>
<gene>
    <name evidence="1" type="ORF">AKJ08_0835</name>
</gene>
<dbReference type="OrthoDB" id="5493902at2"/>
<dbReference type="InterPro" id="IPR016024">
    <property type="entry name" value="ARM-type_fold"/>
</dbReference>
<dbReference type="STRING" id="1391653.AKJ08_0835"/>
<dbReference type="InterPro" id="IPR004155">
    <property type="entry name" value="PBS_lyase_HEAT"/>
</dbReference>
<accession>A0A0K1PA84</accession>
<evidence type="ECO:0000313" key="2">
    <source>
        <dbReference type="Proteomes" id="UP000055590"/>
    </source>
</evidence>
<dbReference type="EMBL" id="CP012332">
    <property type="protein sequence ID" value="AKU90448.1"/>
    <property type="molecule type" value="Genomic_DNA"/>
</dbReference>
<name>A0A0K1PA84_9BACT</name>
<reference evidence="1 2" key="1">
    <citation type="submission" date="2015-08" db="EMBL/GenBank/DDBJ databases">
        <authorList>
            <person name="Babu N.S."/>
            <person name="Beckwith C.J."/>
            <person name="Beseler K.G."/>
            <person name="Brison A."/>
            <person name="Carone J.V."/>
            <person name="Caskin T.P."/>
            <person name="Diamond M."/>
            <person name="Durham M.E."/>
            <person name="Foxe J.M."/>
            <person name="Go M."/>
            <person name="Henderson B.A."/>
            <person name="Jones I.B."/>
            <person name="McGettigan J.A."/>
            <person name="Micheletti S.J."/>
            <person name="Nasrallah M.E."/>
            <person name="Ortiz D."/>
            <person name="Piller C.R."/>
            <person name="Privatt S.R."/>
            <person name="Schneider S.L."/>
            <person name="Sharp S."/>
            <person name="Smith T.C."/>
            <person name="Stanton J.D."/>
            <person name="Ullery H.E."/>
            <person name="Wilson R.J."/>
            <person name="Serrano M.G."/>
            <person name="Buck G."/>
            <person name="Lee V."/>
            <person name="Wang Y."/>
            <person name="Carvalho R."/>
            <person name="Voegtly L."/>
            <person name="Shi R."/>
            <person name="Duckworth R."/>
            <person name="Johnson A."/>
            <person name="Loviza R."/>
            <person name="Walstead R."/>
            <person name="Shah Z."/>
            <person name="Kiflezghi M."/>
            <person name="Wade K."/>
            <person name="Ball S.L."/>
            <person name="Bradley K.W."/>
            <person name="Asai D.J."/>
            <person name="Bowman C.A."/>
            <person name="Russell D.A."/>
            <person name="Pope W.H."/>
            <person name="Jacobs-Sera D."/>
            <person name="Hendrix R.W."/>
            <person name="Hatfull G.F."/>
        </authorList>
    </citation>
    <scope>NUCLEOTIDE SEQUENCE [LARGE SCALE GENOMIC DNA]</scope>
    <source>
        <strain evidence="1 2">DSM 27710</strain>
    </source>
</reference>
<dbReference type="SUPFAM" id="SSF48371">
    <property type="entry name" value="ARM repeat"/>
    <property type="match status" value="1"/>
</dbReference>
<dbReference type="Gene3D" id="1.25.10.10">
    <property type="entry name" value="Leucine-rich Repeat Variant"/>
    <property type="match status" value="2"/>
</dbReference>
<dbReference type="SMART" id="SM00567">
    <property type="entry name" value="EZ_HEAT"/>
    <property type="match status" value="4"/>
</dbReference>